<feature type="transmembrane region" description="Helical" evidence="2">
    <location>
        <begin position="6"/>
        <end position="31"/>
    </location>
</feature>
<dbReference type="EMBL" id="PYGE01000011">
    <property type="protein sequence ID" value="PSL02213.1"/>
    <property type="molecule type" value="Genomic_DNA"/>
</dbReference>
<reference evidence="3 4" key="1">
    <citation type="submission" date="2018-03" db="EMBL/GenBank/DDBJ databases">
        <title>Genomic Encyclopedia of Archaeal and Bacterial Type Strains, Phase II (KMG-II): from individual species to whole genera.</title>
        <authorList>
            <person name="Goeker M."/>
        </authorList>
    </citation>
    <scope>NUCLEOTIDE SEQUENCE [LARGE SCALE GENOMIC DNA]</scope>
    <source>
        <strain evidence="3 4">DSM 45211</strain>
    </source>
</reference>
<evidence type="ECO:0000313" key="4">
    <source>
        <dbReference type="Proteomes" id="UP000243528"/>
    </source>
</evidence>
<dbReference type="AlphaFoldDB" id="A0A2P8DYE2"/>
<evidence type="ECO:0000313" key="3">
    <source>
        <dbReference type="EMBL" id="PSL02213.1"/>
    </source>
</evidence>
<organism evidence="3 4">
    <name type="scientific">Haloactinopolyspora alba</name>
    <dbReference type="NCBI Taxonomy" id="648780"/>
    <lineage>
        <taxon>Bacteria</taxon>
        <taxon>Bacillati</taxon>
        <taxon>Actinomycetota</taxon>
        <taxon>Actinomycetes</taxon>
        <taxon>Jiangellales</taxon>
        <taxon>Jiangellaceae</taxon>
        <taxon>Haloactinopolyspora</taxon>
    </lineage>
</organism>
<sequence length="93" mass="10243">MSTLAVWLLVALAALFVVMVVVVVLALRSLARKSSGLSREMDGLLADLDTAVRSVTARSPDEAEHHDGRVESQRTYSGYHRRDAPRQEEVDHG</sequence>
<keyword evidence="2" id="KW-1133">Transmembrane helix</keyword>
<evidence type="ECO:0000256" key="1">
    <source>
        <dbReference type="SAM" id="MobiDB-lite"/>
    </source>
</evidence>
<name>A0A2P8DYE2_9ACTN</name>
<accession>A0A2P8DYE2</accession>
<protein>
    <submittedName>
        <fullName evidence="3">Uncharacterized protein</fullName>
    </submittedName>
</protein>
<proteinExistence type="predicted"/>
<feature type="region of interest" description="Disordered" evidence="1">
    <location>
        <begin position="56"/>
        <end position="93"/>
    </location>
</feature>
<gene>
    <name evidence="3" type="ORF">CLV30_111168</name>
</gene>
<dbReference type="Proteomes" id="UP000243528">
    <property type="component" value="Unassembled WGS sequence"/>
</dbReference>
<comment type="caution">
    <text evidence="3">The sequence shown here is derived from an EMBL/GenBank/DDBJ whole genome shotgun (WGS) entry which is preliminary data.</text>
</comment>
<keyword evidence="2" id="KW-0472">Membrane</keyword>
<evidence type="ECO:0000256" key="2">
    <source>
        <dbReference type="SAM" id="Phobius"/>
    </source>
</evidence>
<feature type="compositionally biased region" description="Basic and acidic residues" evidence="1">
    <location>
        <begin position="59"/>
        <end position="72"/>
    </location>
</feature>
<feature type="compositionally biased region" description="Basic and acidic residues" evidence="1">
    <location>
        <begin position="80"/>
        <end position="93"/>
    </location>
</feature>
<keyword evidence="2" id="KW-0812">Transmembrane</keyword>
<keyword evidence="4" id="KW-1185">Reference proteome</keyword>